<dbReference type="GO" id="GO:0005886">
    <property type="term" value="C:plasma membrane"/>
    <property type="evidence" value="ECO:0007669"/>
    <property type="project" value="UniProtKB-SubCell"/>
</dbReference>
<dbReference type="InterPro" id="IPR003740">
    <property type="entry name" value="YitT"/>
</dbReference>
<dbReference type="RefSeq" id="WP_088463776.1">
    <property type="nucleotide sequence ID" value="NZ_NIRR01000008.1"/>
</dbReference>
<evidence type="ECO:0000256" key="1">
    <source>
        <dbReference type="ARBA" id="ARBA00004651"/>
    </source>
</evidence>
<dbReference type="Gene3D" id="3.30.70.120">
    <property type="match status" value="1"/>
</dbReference>
<feature type="transmembrane region" description="Helical" evidence="6">
    <location>
        <begin position="204"/>
        <end position="225"/>
    </location>
</feature>
<organism evidence="8 9">
    <name type="scientific">Hymenobacter amundsenii</name>
    <dbReference type="NCBI Taxonomy" id="2006685"/>
    <lineage>
        <taxon>Bacteria</taxon>
        <taxon>Pseudomonadati</taxon>
        <taxon>Bacteroidota</taxon>
        <taxon>Cytophagia</taxon>
        <taxon>Cytophagales</taxon>
        <taxon>Hymenobacteraceae</taxon>
        <taxon>Hymenobacter</taxon>
    </lineage>
</organism>
<evidence type="ECO:0000256" key="4">
    <source>
        <dbReference type="ARBA" id="ARBA00022989"/>
    </source>
</evidence>
<dbReference type="InterPro" id="IPR015867">
    <property type="entry name" value="N-reg_PII/ATP_PRibTrfase_C"/>
</dbReference>
<dbReference type="EMBL" id="NIRR01000008">
    <property type="protein sequence ID" value="OWP63770.1"/>
    <property type="molecule type" value="Genomic_DNA"/>
</dbReference>
<dbReference type="CDD" id="cd16380">
    <property type="entry name" value="YitT_C"/>
    <property type="match status" value="1"/>
</dbReference>
<dbReference type="InterPro" id="IPR019264">
    <property type="entry name" value="DUF2179"/>
</dbReference>
<proteinExistence type="predicted"/>
<dbReference type="InterPro" id="IPR051461">
    <property type="entry name" value="UPF0750_membrane"/>
</dbReference>
<keyword evidence="2" id="KW-1003">Cell membrane</keyword>
<feature type="transmembrane region" description="Helical" evidence="6">
    <location>
        <begin position="44"/>
        <end position="62"/>
    </location>
</feature>
<name>A0A246FM20_9BACT</name>
<feature type="transmembrane region" description="Helical" evidence="6">
    <location>
        <begin position="176"/>
        <end position="198"/>
    </location>
</feature>
<comment type="subcellular location">
    <subcellularLocation>
        <location evidence="1">Cell membrane</location>
        <topology evidence="1">Multi-pass membrane protein</topology>
    </subcellularLocation>
</comment>
<evidence type="ECO:0000256" key="6">
    <source>
        <dbReference type="SAM" id="Phobius"/>
    </source>
</evidence>
<keyword evidence="3 6" id="KW-0812">Transmembrane</keyword>
<dbReference type="Pfam" id="PF10035">
    <property type="entry name" value="DUF2179"/>
    <property type="match status" value="1"/>
</dbReference>
<feature type="transmembrane region" description="Helical" evidence="6">
    <location>
        <begin position="138"/>
        <end position="156"/>
    </location>
</feature>
<feature type="transmembrane region" description="Helical" evidence="6">
    <location>
        <begin position="110"/>
        <end position="132"/>
    </location>
</feature>
<keyword evidence="9" id="KW-1185">Reference proteome</keyword>
<evidence type="ECO:0000256" key="5">
    <source>
        <dbReference type="ARBA" id="ARBA00023136"/>
    </source>
</evidence>
<evidence type="ECO:0000313" key="9">
    <source>
        <dbReference type="Proteomes" id="UP000197277"/>
    </source>
</evidence>
<feature type="transmembrane region" description="Helical" evidence="6">
    <location>
        <begin position="82"/>
        <end position="103"/>
    </location>
</feature>
<dbReference type="AlphaFoldDB" id="A0A246FM20"/>
<evidence type="ECO:0000256" key="2">
    <source>
        <dbReference type="ARBA" id="ARBA00022475"/>
    </source>
</evidence>
<accession>A0A246FM20</accession>
<keyword evidence="5 6" id="KW-0472">Membrane</keyword>
<dbReference type="Pfam" id="PF02588">
    <property type="entry name" value="YitT_membrane"/>
    <property type="match status" value="1"/>
</dbReference>
<reference evidence="8 9" key="1">
    <citation type="submission" date="2017-06" db="EMBL/GenBank/DDBJ databases">
        <title>Hymenobacter amundsenii sp. nov. isolated from regoliths in Antarctica.</title>
        <authorList>
            <person name="Sedlacek I."/>
            <person name="Kralova S."/>
            <person name="Pantucek R."/>
            <person name="Svec P."/>
            <person name="Holochova P."/>
            <person name="Stankova E."/>
            <person name="Vrbovska V."/>
            <person name="Busse H.-J."/>
        </authorList>
    </citation>
    <scope>NUCLEOTIDE SEQUENCE [LARGE SCALE GENOMIC DNA]</scope>
    <source>
        <strain evidence="8 9">CCM 8682</strain>
    </source>
</reference>
<evidence type="ECO:0000259" key="7">
    <source>
        <dbReference type="Pfam" id="PF10035"/>
    </source>
</evidence>
<dbReference type="PANTHER" id="PTHR33545:SF3">
    <property type="entry name" value="UPF0750 MEMBRANE PROTEIN YQFU"/>
    <property type="match status" value="1"/>
</dbReference>
<evidence type="ECO:0000256" key="3">
    <source>
        <dbReference type="ARBA" id="ARBA00022692"/>
    </source>
</evidence>
<dbReference type="PIRSF" id="PIRSF006483">
    <property type="entry name" value="Membrane_protein_YitT"/>
    <property type="match status" value="1"/>
</dbReference>
<evidence type="ECO:0000313" key="8">
    <source>
        <dbReference type="EMBL" id="OWP63770.1"/>
    </source>
</evidence>
<feature type="domain" description="DUF2179" evidence="7">
    <location>
        <begin position="251"/>
        <end position="310"/>
    </location>
</feature>
<keyword evidence="4 6" id="KW-1133">Transmembrane helix</keyword>
<dbReference type="PANTHER" id="PTHR33545">
    <property type="entry name" value="UPF0750 MEMBRANE PROTEIN YITT-RELATED"/>
    <property type="match status" value="1"/>
</dbReference>
<dbReference type="OrthoDB" id="265478at2"/>
<comment type="caution">
    <text evidence="8">The sequence shown here is derived from an EMBL/GenBank/DDBJ whole genome shotgun (WGS) entry which is preliminary data.</text>
</comment>
<sequence>MVPNQPFSASSLGHTVAPVSARVAAASALLSLNPTQIRQRLLQLLLLAAGVFSAALGLKGFLLPNEFIDGGVTGISMLISHLTGISLSVLILVINIPFIVLGYYQLGREFALKTLVTILALSGALWVLSFPALTQDKLLIAVFGGFFLGAGIGLAMRGGGVLDGTEILAVYISRRLPGSIGDVIMVINIIIFGVAAWLLSVETALYSILVYLSAAKTVDFVLVGIEEYTSLTIVSFHSTEIRQLITDKLHRGATVYECTQGFGSHGHQRLKVEAIFTVVTRLEVIGLTRAIHAIDPQAFVVMQSVSDTRGGLIKKRALH</sequence>
<protein>
    <recommendedName>
        <fullName evidence="7">DUF2179 domain-containing protein</fullName>
    </recommendedName>
</protein>
<gene>
    <name evidence="8" type="ORF">CDA63_07205</name>
</gene>
<dbReference type="Proteomes" id="UP000197277">
    <property type="component" value="Unassembled WGS sequence"/>
</dbReference>